<name>A0A7X6K4U0_9MICC</name>
<sequence>MSTAAIIMLIIAIATLWGGLALALLNLRRHPEDEGMLPEEHAPEL</sequence>
<reference evidence="2 3" key="1">
    <citation type="submission" date="2020-04" db="EMBL/GenBank/DDBJ databases">
        <title>Arthrobacter sp. nov.</title>
        <authorList>
            <person name="Liu S."/>
        </authorList>
    </citation>
    <scope>NUCLEOTIDE SEQUENCE [LARGE SCALE GENOMIC DNA]</scope>
    <source>
        <strain evidence="2 3">E918</strain>
    </source>
</reference>
<evidence type="ECO:0000313" key="3">
    <source>
        <dbReference type="Proteomes" id="UP000544090"/>
    </source>
</evidence>
<evidence type="ECO:0000256" key="1">
    <source>
        <dbReference type="SAM" id="Phobius"/>
    </source>
</evidence>
<dbReference type="NCBIfam" id="NF033493">
    <property type="entry name" value="MetS_like_NSS"/>
    <property type="match status" value="1"/>
</dbReference>
<accession>A0A7X6K4U0</accession>
<feature type="transmembrane region" description="Helical" evidence="1">
    <location>
        <begin position="6"/>
        <end position="27"/>
    </location>
</feature>
<proteinExistence type="predicted"/>
<gene>
    <name evidence="2" type="ORF">HGG74_02790</name>
</gene>
<keyword evidence="1" id="KW-1133">Transmembrane helix</keyword>
<dbReference type="AlphaFoldDB" id="A0A7X6K4U0"/>
<keyword evidence="3" id="KW-1185">Reference proteome</keyword>
<dbReference type="EMBL" id="JAAZSQ010000002">
    <property type="protein sequence ID" value="NKX53484.1"/>
    <property type="molecule type" value="Genomic_DNA"/>
</dbReference>
<dbReference type="RefSeq" id="WP_168484829.1">
    <property type="nucleotide sequence ID" value="NZ_JAAZSQ010000002.1"/>
</dbReference>
<keyword evidence="1" id="KW-0812">Transmembrane</keyword>
<evidence type="ECO:0000313" key="2">
    <source>
        <dbReference type="EMBL" id="NKX53484.1"/>
    </source>
</evidence>
<keyword evidence="1" id="KW-0472">Membrane</keyword>
<dbReference type="Proteomes" id="UP000544090">
    <property type="component" value="Unassembled WGS sequence"/>
</dbReference>
<dbReference type="InterPro" id="IPR031596">
    <property type="entry name" value="MaAIMP_sms"/>
</dbReference>
<protein>
    <submittedName>
        <fullName evidence="2">Methionine/alanine import family NSS transporter small subunit</fullName>
    </submittedName>
</protein>
<organism evidence="2 3">
    <name type="scientific">Arthrobacter mobilis</name>
    <dbReference type="NCBI Taxonomy" id="2724944"/>
    <lineage>
        <taxon>Bacteria</taxon>
        <taxon>Bacillati</taxon>
        <taxon>Actinomycetota</taxon>
        <taxon>Actinomycetes</taxon>
        <taxon>Micrococcales</taxon>
        <taxon>Micrococcaceae</taxon>
        <taxon>Arthrobacter</taxon>
    </lineage>
</organism>
<dbReference type="Pfam" id="PF16951">
    <property type="entry name" value="MaAIMP_sms"/>
    <property type="match status" value="1"/>
</dbReference>
<comment type="caution">
    <text evidence="2">The sequence shown here is derived from an EMBL/GenBank/DDBJ whole genome shotgun (WGS) entry which is preliminary data.</text>
</comment>